<evidence type="ECO:0000313" key="1">
    <source>
        <dbReference type="EMBL" id="KRL27123.1"/>
    </source>
</evidence>
<gene>
    <name evidence="1" type="ORF">FD27_GL000873</name>
</gene>
<name>A0A0R1PDX2_9LACO</name>
<reference evidence="1 2" key="1">
    <citation type="journal article" date="2015" name="Genome Announc.">
        <title>Expanding the biotechnology potential of lactobacilli through comparative genomics of 213 strains and associated genera.</title>
        <authorList>
            <person name="Sun Z."/>
            <person name="Harris H.M."/>
            <person name="McCann A."/>
            <person name="Guo C."/>
            <person name="Argimon S."/>
            <person name="Zhang W."/>
            <person name="Yang X."/>
            <person name="Jeffery I.B."/>
            <person name="Cooney J.C."/>
            <person name="Kagawa T.F."/>
            <person name="Liu W."/>
            <person name="Song Y."/>
            <person name="Salvetti E."/>
            <person name="Wrobel A."/>
            <person name="Rasinkangas P."/>
            <person name="Parkhill J."/>
            <person name="Rea M.C."/>
            <person name="O'Sullivan O."/>
            <person name="Ritari J."/>
            <person name="Douillard F.P."/>
            <person name="Paul Ross R."/>
            <person name="Yang R."/>
            <person name="Briner A.E."/>
            <person name="Felis G.E."/>
            <person name="de Vos W.M."/>
            <person name="Barrangou R."/>
            <person name="Klaenhammer T.R."/>
            <person name="Caufield P.W."/>
            <person name="Cui Y."/>
            <person name="Zhang H."/>
            <person name="O'Toole P.W."/>
        </authorList>
    </citation>
    <scope>NUCLEOTIDE SEQUENCE [LARGE SCALE GENOMIC DNA]</scope>
    <source>
        <strain evidence="1 2">DSM 13145</strain>
    </source>
</reference>
<dbReference type="PATRIC" id="fig|1423746.3.peg.884"/>
<comment type="caution">
    <text evidence="1">The sequence shown here is derived from an EMBL/GenBank/DDBJ whole genome shotgun (WGS) entry which is preliminary data.</text>
</comment>
<keyword evidence="2" id="KW-1185">Reference proteome</keyword>
<proteinExistence type="predicted"/>
<organism evidence="1 2">
    <name type="scientific">Limosilactobacillus frumenti DSM 13145</name>
    <dbReference type="NCBI Taxonomy" id="1423746"/>
    <lineage>
        <taxon>Bacteria</taxon>
        <taxon>Bacillati</taxon>
        <taxon>Bacillota</taxon>
        <taxon>Bacilli</taxon>
        <taxon>Lactobacillales</taxon>
        <taxon>Lactobacillaceae</taxon>
        <taxon>Limosilactobacillus</taxon>
    </lineage>
</organism>
<dbReference type="AlphaFoldDB" id="A0A0R1PDX2"/>
<accession>A0A0R1PDX2</accession>
<dbReference type="Proteomes" id="UP000051445">
    <property type="component" value="Unassembled WGS sequence"/>
</dbReference>
<dbReference type="STRING" id="1423746.FD27_GL000873"/>
<dbReference type="EMBL" id="AZER01000016">
    <property type="protein sequence ID" value="KRL27123.1"/>
    <property type="molecule type" value="Genomic_DNA"/>
</dbReference>
<protein>
    <submittedName>
        <fullName evidence="1">Uncharacterized protein</fullName>
    </submittedName>
</protein>
<dbReference type="RefSeq" id="WP_164477191.1">
    <property type="nucleotide sequence ID" value="NZ_AZER01000016.1"/>
</dbReference>
<sequence length="51" mass="5751">MKKEFGQVTGIIWRGADDLATYQQLKAYADAHNLKVTEAAKQILTDTLQKK</sequence>
<evidence type="ECO:0000313" key="2">
    <source>
        <dbReference type="Proteomes" id="UP000051445"/>
    </source>
</evidence>